<feature type="transmembrane region" description="Helical" evidence="1">
    <location>
        <begin position="45"/>
        <end position="67"/>
    </location>
</feature>
<name>A0A432XQ65_9GAMM</name>
<dbReference type="EMBL" id="PIPT01000001">
    <property type="protein sequence ID" value="RUO50857.1"/>
    <property type="molecule type" value="Genomic_DNA"/>
</dbReference>
<evidence type="ECO:0000313" key="2">
    <source>
        <dbReference type="EMBL" id="RUO50857.1"/>
    </source>
</evidence>
<dbReference type="RefSeq" id="WP_126832575.1">
    <property type="nucleotide sequence ID" value="NZ_PIPT01000001.1"/>
</dbReference>
<protein>
    <recommendedName>
        <fullName evidence="4">Stress protein</fullName>
    </recommendedName>
</protein>
<accession>A0A432XQ65</accession>
<dbReference type="Proteomes" id="UP000286678">
    <property type="component" value="Unassembled WGS sequence"/>
</dbReference>
<reference evidence="3" key="1">
    <citation type="journal article" date="2018" name="Front. Microbiol.">
        <title>Genome-Based Analysis Reveals the Taxonomy and Diversity of the Family Idiomarinaceae.</title>
        <authorList>
            <person name="Liu Y."/>
            <person name="Lai Q."/>
            <person name="Shao Z."/>
        </authorList>
    </citation>
    <scope>NUCLEOTIDE SEQUENCE [LARGE SCALE GENOMIC DNA]</scope>
    <source>
        <strain evidence="3">SW15</strain>
    </source>
</reference>
<dbReference type="PANTHER" id="PTHR40076:SF1">
    <property type="entry name" value="MEMBRANE PROTEIN"/>
    <property type="match status" value="1"/>
</dbReference>
<feature type="transmembrane region" description="Helical" evidence="1">
    <location>
        <begin position="201"/>
        <end position="228"/>
    </location>
</feature>
<keyword evidence="1" id="KW-1133">Transmembrane helix</keyword>
<dbReference type="InterPro" id="IPR010380">
    <property type="entry name" value="DUF975"/>
</dbReference>
<gene>
    <name evidence="2" type="ORF">CWE21_01820</name>
</gene>
<keyword evidence="1" id="KW-0812">Transmembrane</keyword>
<dbReference type="PANTHER" id="PTHR40076">
    <property type="entry name" value="MEMBRANE PROTEIN-RELATED"/>
    <property type="match status" value="1"/>
</dbReference>
<comment type="caution">
    <text evidence="2">The sequence shown here is derived from an EMBL/GenBank/DDBJ whole genome shotgun (WGS) entry which is preliminary data.</text>
</comment>
<dbReference type="OrthoDB" id="6236403at2"/>
<feature type="transmembrane region" description="Helical" evidence="1">
    <location>
        <begin position="129"/>
        <end position="151"/>
    </location>
</feature>
<keyword evidence="1" id="KW-0472">Membrane</keyword>
<feature type="transmembrane region" description="Helical" evidence="1">
    <location>
        <begin position="157"/>
        <end position="180"/>
    </location>
</feature>
<organism evidence="2 3">
    <name type="scientific">Pseudidiomarina aquimaris</name>
    <dbReference type="NCBI Taxonomy" id="641841"/>
    <lineage>
        <taxon>Bacteria</taxon>
        <taxon>Pseudomonadati</taxon>
        <taxon>Pseudomonadota</taxon>
        <taxon>Gammaproteobacteria</taxon>
        <taxon>Alteromonadales</taxon>
        <taxon>Idiomarinaceae</taxon>
        <taxon>Pseudidiomarina</taxon>
    </lineage>
</organism>
<evidence type="ECO:0008006" key="4">
    <source>
        <dbReference type="Google" id="ProtNLM"/>
    </source>
</evidence>
<proteinExistence type="predicted"/>
<keyword evidence="3" id="KW-1185">Reference proteome</keyword>
<feature type="transmembrane region" description="Helical" evidence="1">
    <location>
        <begin position="87"/>
        <end position="106"/>
    </location>
</feature>
<dbReference type="AlphaFoldDB" id="A0A432XQ65"/>
<evidence type="ECO:0000256" key="1">
    <source>
        <dbReference type="SAM" id="Phobius"/>
    </source>
</evidence>
<evidence type="ECO:0000313" key="3">
    <source>
        <dbReference type="Proteomes" id="UP000286678"/>
    </source>
</evidence>
<sequence>MQDSKPNEPQKQSTQTDNFAAALRGEVPLAVGDVIQRSWDITLRALPMMLLGVAVLIIVSGVVSGIAESFFPVDAEQPDPRNLMLQQFLSVIFVAPFTAIVTLMGLKNARDTKPGLECFAEALRHLPQVLAITFIMSFAVMLLAELFFLIFGEGAVASALVLVTAIYFQFAFLLAIPLVLERGLKVTRAILASFLVMNKKMFTVLGIYVVLFVIIFISALPLFLGLIFTFPMSFNVVGVIYNRLIGVPNGSIEIEKQPDEAQL</sequence>